<organism evidence="1 2">
    <name type="scientific">Ecytonucleospora hepatopenaei</name>
    <dbReference type="NCBI Taxonomy" id="646526"/>
    <lineage>
        <taxon>Eukaryota</taxon>
        <taxon>Fungi</taxon>
        <taxon>Fungi incertae sedis</taxon>
        <taxon>Microsporidia</taxon>
        <taxon>Enterocytozoonidae</taxon>
        <taxon>Ecytonucleospora</taxon>
    </lineage>
</organism>
<evidence type="ECO:0000313" key="1">
    <source>
        <dbReference type="EMBL" id="OQS53679.1"/>
    </source>
</evidence>
<evidence type="ECO:0000313" key="2">
    <source>
        <dbReference type="Proteomes" id="UP000192758"/>
    </source>
</evidence>
<reference evidence="1 2" key="1">
    <citation type="journal article" date="2017" name="Environ. Microbiol.">
        <title>Decay of the glycolytic pathway and adaptation to intranuclear parasitism within Enterocytozoonidae microsporidia.</title>
        <authorList>
            <person name="Wiredu Boakye D."/>
            <person name="Jaroenlak P."/>
            <person name="Prachumwat A."/>
            <person name="Williams T.A."/>
            <person name="Bateman K.S."/>
            <person name="Itsathitphaisarn O."/>
            <person name="Sritunyalucksana K."/>
            <person name="Paszkiewicz K.H."/>
            <person name="Moore K.A."/>
            <person name="Stentiford G.D."/>
            <person name="Williams B.A."/>
        </authorList>
    </citation>
    <scope>NUCLEOTIDE SEQUENCE [LARGE SCALE GENOMIC DNA]</scope>
    <source>
        <strain evidence="1 2">TH1</strain>
    </source>
</reference>
<dbReference type="EMBL" id="MNPJ01000026">
    <property type="protein sequence ID" value="OQS53679.1"/>
    <property type="molecule type" value="Genomic_DNA"/>
</dbReference>
<gene>
    <name evidence="1" type="ORF">EHP00_2306</name>
</gene>
<proteinExistence type="predicted"/>
<dbReference type="AlphaFoldDB" id="A0A1W0E391"/>
<keyword evidence="2" id="KW-1185">Reference proteome</keyword>
<protein>
    <submittedName>
        <fullName evidence="1">Uncharacterized protein</fullName>
    </submittedName>
</protein>
<sequence length="69" mass="8304">MAFIEREKESYKILSKINEIFQVENKKAIKLSDLLFRLNNTFTEERLMQMLSEKYTKKQINGTIYVIIK</sequence>
<accession>A0A1W0E391</accession>
<name>A0A1W0E391_9MICR</name>
<comment type="caution">
    <text evidence="1">The sequence shown here is derived from an EMBL/GenBank/DDBJ whole genome shotgun (WGS) entry which is preliminary data.</text>
</comment>
<dbReference type="VEuPathDB" id="MicrosporidiaDB:EHP00_2306"/>
<dbReference type="OrthoDB" id="2196119at2759"/>
<dbReference type="Proteomes" id="UP000192758">
    <property type="component" value="Unassembled WGS sequence"/>
</dbReference>